<evidence type="ECO:0000256" key="1">
    <source>
        <dbReference type="ARBA" id="ARBA00004651"/>
    </source>
</evidence>
<feature type="region of interest" description="Disordered" evidence="11">
    <location>
        <begin position="402"/>
        <end position="434"/>
    </location>
</feature>
<dbReference type="SUPFAM" id="SSF81321">
    <property type="entry name" value="Family A G protein-coupled receptor-like"/>
    <property type="match status" value="1"/>
</dbReference>
<dbReference type="Pfam" id="PF00001">
    <property type="entry name" value="7tm_1"/>
    <property type="match status" value="1"/>
</dbReference>
<comment type="subcellular location">
    <subcellularLocation>
        <location evidence="1">Cell membrane</location>
        <topology evidence="1">Multi-pass membrane protein</topology>
    </subcellularLocation>
</comment>
<evidence type="ECO:0000256" key="3">
    <source>
        <dbReference type="ARBA" id="ARBA00022692"/>
    </source>
</evidence>
<feature type="domain" description="G-protein coupled receptors family 1 profile" evidence="13">
    <location>
        <begin position="39"/>
        <end position="264"/>
    </location>
</feature>
<keyword evidence="5 10" id="KW-0297">G-protein coupled receptor</keyword>
<evidence type="ECO:0000313" key="15">
    <source>
        <dbReference type="Proteomes" id="UP000597762"/>
    </source>
</evidence>
<dbReference type="GO" id="GO:0005886">
    <property type="term" value="C:plasma membrane"/>
    <property type="evidence" value="ECO:0007669"/>
    <property type="project" value="UniProtKB-SubCell"/>
</dbReference>
<dbReference type="PANTHER" id="PTHR24248">
    <property type="entry name" value="ADRENERGIC RECEPTOR-RELATED G-PROTEIN COUPLED RECEPTOR"/>
    <property type="match status" value="1"/>
</dbReference>
<keyword evidence="6 12" id="KW-0472">Membrane</keyword>
<dbReference type="PANTHER" id="PTHR24248:SF174">
    <property type="entry name" value="TYRAMINE_OCTOPAMINE RECEPTOR"/>
    <property type="match status" value="1"/>
</dbReference>
<evidence type="ECO:0000256" key="4">
    <source>
        <dbReference type="ARBA" id="ARBA00022989"/>
    </source>
</evidence>
<feature type="compositionally biased region" description="Basic residues" evidence="11">
    <location>
        <begin position="342"/>
        <end position="352"/>
    </location>
</feature>
<keyword evidence="15" id="KW-1185">Reference proteome</keyword>
<evidence type="ECO:0000259" key="13">
    <source>
        <dbReference type="PROSITE" id="PS50262"/>
    </source>
</evidence>
<feature type="transmembrane region" description="Helical" evidence="12">
    <location>
        <begin position="486"/>
        <end position="506"/>
    </location>
</feature>
<feature type="transmembrane region" description="Helical" evidence="12">
    <location>
        <begin position="91"/>
        <end position="118"/>
    </location>
</feature>
<feature type="region of interest" description="Disordered" evidence="11">
    <location>
        <begin position="336"/>
        <end position="363"/>
    </location>
</feature>
<evidence type="ECO:0000256" key="6">
    <source>
        <dbReference type="ARBA" id="ARBA00023136"/>
    </source>
</evidence>
<dbReference type="PROSITE" id="PS50262">
    <property type="entry name" value="G_PROTEIN_RECEP_F1_2"/>
    <property type="match status" value="1"/>
</dbReference>
<keyword evidence="3 10" id="KW-0812">Transmembrane</keyword>
<dbReference type="InterPro" id="IPR000276">
    <property type="entry name" value="GPCR_Rhodpsn"/>
</dbReference>
<evidence type="ECO:0000313" key="14">
    <source>
        <dbReference type="EMBL" id="CAE1313814.1"/>
    </source>
</evidence>
<dbReference type="AlphaFoldDB" id="A0A812DZ52"/>
<evidence type="ECO:0000256" key="7">
    <source>
        <dbReference type="ARBA" id="ARBA00023170"/>
    </source>
</evidence>
<feature type="transmembrane region" description="Helical" evidence="12">
    <location>
        <begin position="59"/>
        <end position="79"/>
    </location>
</feature>
<feature type="transmembrane region" description="Helical" evidence="12">
    <location>
        <begin position="22"/>
        <end position="47"/>
    </location>
</feature>
<evidence type="ECO:0000256" key="5">
    <source>
        <dbReference type="ARBA" id="ARBA00023040"/>
    </source>
</evidence>
<keyword evidence="9 10" id="KW-0807">Transducer</keyword>
<feature type="transmembrane region" description="Helical" evidence="12">
    <location>
        <begin position="139"/>
        <end position="159"/>
    </location>
</feature>
<evidence type="ECO:0000256" key="11">
    <source>
        <dbReference type="SAM" id="MobiDB-lite"/>
    </source>
</evidence>
<reference evidence="14" key="1">
    <citation type="submission" date="2021-01" db="EMBL/GenBank/DDBJ databases">
        <authorList>
            <person name="Li R."/>
            <person name="Bekaert M."/>
        </authorList>
    </citation>
    <scope>NUCLEOTIDE SEQUENCE</scope>
    <source>
        <strain evidence="14">Farmed</strain>
    </source>
</reference>
<dbReference type="GO" id="GO:0004930">
    <property type="term" value="F:G protein-coupled receptor activity"/>
    <property type="evidence" value="ECO:0007669"/>
    <property type="project" value="UniProtKB-KW"/>
</dbReference>
<gene>
    <name evidence="14" type="ORF">SPHA_64847</name>
</gene>
<evidence type="ECO:0000256" key="12">
    <source>
        <dbReference type="SAM" id="Phobius"/>
    </source>
</evidence>
<keyword evidence="8" id="KW-0325">Glycoprotein</keyword>
<dbReference type="OrthoDB" id="6358729at2759"/>
<evidence type="ECO:0000256" key="8">
    <source>
        <dbReference type="ARBA" id="ARBA00023180"/>
    </source>
</evidence>
<keyword evidence="7 10" id="KW-0675">Receptor</keyword>
<feature type="compositionally biased region" description="Polar residues" evidence="11">
    <location>
        <begin position="402"/>
        <end position="413"/>
    </location>
</feature>
<evidence type="ECO:0000256" key="10">
    <source>
        <dbReference type="RuleBase" id="RU000688"/>
    </source>
</evidence>
<proteinExistence type="inferred from homology"/>
<sequence length="524" mass="58422">MEDAADCLTADDLWADTNNVKFVVSLIVLLSINILVIGGNTLVILAVAKSKKLRSVTNLFIVSLAFADLFLGITILPFSTMLEVLHVWVFGRIWCVMYLAIDVWLCTASILNLVAISLDRYIAITHPMRYPSLMSRRRAKCLIAGVWVFAFIVCLPPLLNWGSNDDQLNGPVNSTVDILTGYDLVNSSDQIAVMSEVYEYNPGEGEPNDVPYIVDSHKPKNCTDLSYLSCELTSSKGYRIYASIGSFYFPMCVMAFFYLRIYKTAVETAEALRKGTLTTKTEGENLSNNVSITLRVHRGRAYGKPSWKDKKRKETEREMHADMGRIRLNKACKTYSQEISHKKNKSKQKKSYQSKTEKICSSSTNRHGYVHTFKRFHASKQQSPCPIGLNVTTPSGQICKNPSADTASLSSGSDIVEPNKPSYAANDDSNHLDDKGQKVGLVAPDEQARRRSGAFNFKVGFLYANRNISTFIVKIKVSLSVVKCRSLISVCLFVYLFVSLSPSLFLSRTDSLSLAFFHSVSLSL</sequence>
<dbReference type="Gene3D" id="1.20.1070.10">
    <property type="entry name" value="Rhodopsin 7-helix transmembrane proteins"/>
    <property type="match status" value="1"/>
</dbReference>
<evidence type="ECO:0000256" key="2">
    <source>
        <dbReference type="ARBA" id="ARBA00022475"/>
    </source>
</evidence>
<comment type="similarity">
    <text evidence="10">Belongs to the G-protein coupled receptor 1 family.</text>
</comment>
<dbReference type="Proteomes" id="UP000597762">
    <property type="component" value="Unassembled WGS sequence"/>
</dbReference>
<comment type="caution">
    <text evidence="14">The sequence shown here is derived from an EMBL/GenBank/DDBJ whole genome shotgun (WGS) entry which is preliminary data.</text>
</comment>
<accession>A0A812DZ52</accession>
<dbReference type="EMBL" id="CAHIKZ030004677">
    <property type="protein sequence ID" value="CAE1313814.1"/>
    <property type="molecule type" value="Genomic_DNA"/>
</dbReference>
<keyword evidence="4 12" id="KW-1133">Transmembrane helix</keyword>
<keyword evidence="2" id="KW-1003">Cell membrane</keyword>
<name>A0A812DZ52_ACAPH</name>
<dbReference type="InterPro" id="IPR017452">
    <property type="entry name" value="GPCR_Rhodpsn_7TM"/>
</dbReference>
<evidence type="ECO:0000256" key="9">
    <source>
        <dbReference type="ARBA" id="ARBA00023224"/>
    </source>
</evidence>
<protein>
    <submittedName>
        <fullName evidence="14">Oamb</fullName>
    </submittedName>
</protein>
<dbReference type="PRINTS" id="PR00237">
    <property type="entry name" value="GPCRRHODOPSN"/>
</dbReference>
<feature type="transmembrane region" description="Helical" evidence="12">
    <location>
        <begin position="238"/>
        <end position="259"/>
    </location>
</feature>
<organism evidence="14 15">
    <name type="scientific">Acanthosepion pharaonis</name>
    <name type="common">Pharaoh cuttlefish</name>
    <name type="synonym">Sepia pharaonis</name>
    <dbReference type="NCBI Taxonomy" id="158019"/>
    <lineage>
        <taxon>Eukaryota</taxon>
        <taxon>Metazoa</taxon>
        <taxon>Spiralia</taxon>
        <taxon>Lophotrochozoa</taxon>
        <taxon>Mollusca</taxon>
        <taxon>Cephalopoda</taxon>
        <taxon>Coleoidea</taxon>
        <taxon>Decapodiformes</taxon>
        <taxon>Sepiida</taxon>
        <taxon>Sepiina</taxon>
        <taxon>Sepiidae</taxon>
        <taxon>Acanthosepion</taxon>
    </lineage>
</organism>
<dbReference type="PROSITE" id="PS00237">
    <property type="entry name" value="G_PROTEIN_RECEP_F1_1"/>
    <property type="match status" value="1"/>
</dbReference>